<dbReference type="SUPFAM" id="SSF53383">
    <property type="entry name" value="PLP-dependent transferases"/>
    <property type="match status" value="1"/>
</dbReference>
<dbReference type="GO" id="GO:0031071">
    <property type="term" value="F:cysteine desulfurase activity"/>
    <property type="evidence" value="ECO:0007669"/>
    <property type="project" value="UniProtKB-EC"/>
</dbReference>
<evidence type="ECO:0000256" key="2">
    <source>
        <dbReference type="ARBA" id="ARBA00002824"/>
    </source>
</evidence>
<keyword evidence="7" id="KW-0663">Pyridoxal phosphate</keyword>
<evidence type="ECO:0000313" key="11">
    <source>
        <dbReference type="Proteomes" id="UP000184346"/>
    </source>
</evidence>
<evidence type="ECO:0000256" key="6">
    <source>
        <dbReference type="ARBA" id="ARBA00022679"/>
    </source>
</evidence>
<comment type="catalytic activity">
    <reaction evidence="8">
        <text>(sulfur carrier)-H + L-cysteine = (sulfur carrier)-SH + L-alanine</text>
        <dbReference type="Rhea" id="RHEA:43892"/>
        <dbReference type="Rhea" id="RHEA-COMP:14737"/>
        <dbReference type="Rhea" id="RHEA-COMP:14739"/>
        <dbReference type="ChEBI" id="CHEBI:29917"/>
        <dbReference type="ChEBI" id="CHEBI:35235"/>
        <dbReference type="ChEBI" id="CHEBI:57972"/>
        <dbReference type="ChEBI" id="CHEBI:64428"/>
        <dbReference type="EC" id="2.8.1.7"/>
    </reaction>
</comment>
<dbReference type="STRING" id="1121942.SAMN02745148_00037"/>
<name>A0A1M4SA57_9GAMM</name>
<evidence type="ECO:0000256" key="7">
    <source>
        <dbReference type="ARBA" id="ARBA00022898"/>
    </source>
</evidence>
<dbReference type="GO" id="GO:0030170">
    <property type="term" value="F:pyridoxal phosphate binding"/>
    <property type="evidence" value="ECO:0007669"/>
    <property type="project" value="InterPro"/>
</dbReference>
<dbReference type="AlphaFoldDB" id="A0A1M4SA57"/>
<dbReference type="Gene3D" id="3.40.640.10">
    <property type="entry name" value="Type I PLP-dependent aspartate aminotransferase-like (Major domain)"/>
    <property type="match status" value="1"/>
</dbReference>
<dbReference type="OrthoDB" id="9808002at2"/>
<dbReference type="RefSeq" id="WP_072818447.1">
    <property type="nucleotide sequence ID" value="NZ_FQUJ01000002.1"/>
</dbReference>
<dbReference type="PANTHER" id="PTHR43586:SF8">
    <property type="entry name" value="CYSTEINE DESULFURASE 1, CHLOROPLASTIC"/>
    <property type="match status" value="1"/>
</dbReference>
<dbReference type="GO" id="GO:0016829">
    <property type="term" value="F:lyase activity"/>
    <property type="evidence" value="ECO:0007669"/>
    <property type="project" value="UniProtKB-KW"/>
</dbReference>
<keyword evidence="11" id="KW-1185">Reference proteome</keyword>
<proteinExistence type="inferred from homology"/>
<comment type="function">
    <text evidence="2">Catalyzes the removal of elemental sulfur and selenium atoms from L-cysteine, L-cystine, L-selenocysteine, and L-selenocystine to produce L-alanine.</text>
</comment>
<evidence type="ECO:0000256" key="1">
    <source>
        <dbReference type="ARBA" id="ARBA00001933"/>
    </source>
</evidence>
<dbReference type="InterPro" id="IPR016454">
    <property type="entry name" value="Cysteine_dSase"/>
</dbReference>
<evidence type="ECO:0000313" key="10">
    <source>
        <dbReference type="EMBL" id="SHE29081.1"/>
    </source>
</evidence>
<evidence type="ECO:0000259" key="9">
    <source>
        <dbReference type="Pfam" id="PF00266"/>
    </source>
</evidence>
<accession>A0A1M4SA57</accession>
<evidence type="ECO:0000256" key="8">
    <source>
        <dbReference type="ARBA" id="ARBA00050776"/>
    </source>
</evidence>
<dbReference type="Pfam" id="PF00266">
    <property type="entry name" value="Aminotran_5"/>
    <property type="match status" value="1"/>
</dbReference>
<dbReference type="PANTHER" id="PTHR43586">
    <property type="entry name" value="CYSTEINE DESULFURASE"/>
    <property type="match status" value="1"/>
</dbReference>
<dbReference type="InterPro" id="IPR015424">
    <property type="entry name" value="PyrdxlP-dep_Trfase"/>
</dbReference>
<dbReference type="GO" id="GO:0006534">
    <property type="term" value="P:cysteine metabolic process"/>
    <property type="evidence" value="ECO:0007669"/>
    <property type="project" value="InterPro"/>
</dbReference>
<sequence>MTAMNDLALDVTRVRRDFPILERQVHGKPLVYLDNAATSQTPRQVIETLDHYYRHYNANIHRGLHTLADEATAAYEQTRDSVRDFINAADRREIIFTGGTTEAINLVANSWGRANLKPGDEILISQLEHHSNIVPWQLLAEQRELVIRVIPVDEQGALDMSAYRDLFTERTRLVAVNHISNAFGTINPVREMAAIAHAHRALILVDGAQAVPHAPVDVRHIDADFYAFSAHKVYGPTGVGVLYGKAELLEAMPPWQGGGEMIRTVSFDAGTTYAAIPHKFEAGTPPIAEVIAMGRALAWVDDIGIAMIGAWEQKLLRHATERMMRIDGLRILGTAPHKAGVISFVVDGAHAQDIGLLIDQLGVAVRTGNHCAQPLLQHFGVEATCRASFAAYNTLEEIDIFVEALERVIGMVR</sequence>
<protein>
    <recommendedName>
        <fullName evidence="5">Probable cysteine desulfurase</fullName>
        <ecNumber evidence="4">2.8.1.7</ecNumber>
    </recommendedName>
</protein>
<dbReference type="NCBIfam" id="TIGR01979">
    <property type="entry name" value="sufS"/>
    <property type="match status" value="1"/>
</dbReference>
<comment type="cofactor">
    <cofactor evidence="1">
        <name>pyridoxal 5'-phosphate</name>
        <dbReference type="ChEBI" id="CHEBI:597326"/>
    </cofactor>
</comment>
<dbReference type="EC" id="2.8.1.7" evidence="4"/>
<dbReference type="InterPro" id="IPR010970">
    <property type="entry name" value="Cys_dSase_SufS"/>
</dbReference>
<keyword evidence="10" id="KW-0456">Lyase</keyword>
<dbReference type="Proteomes" id="UP000184346">
    <property type="component" value="Unassembled WGS sequence"/>
</dbReference>
<comment type="similarity">
    <text evidence="3">Belongs to the class-V pyridoxal-phosphate-dependent aminotransferase family. Csd subfamily.</text>
</comment>
<reference evidence="10 11" key="1">
    <citation type="submission" date="2016-11" db="EMBL/GenBank/DDBJ databases">
        <authorList>
            <person name="Jaros S."/>
            <person name="Januszkiewicz K."/>
            <person name="Wedrychowicz H."/>
        </authorList>
    </citation>
    <scope>NUCLEOTIDE SEQUENCE [LARGE SCALE GENOMIC DNA]</scope>
    <source>
        <strain evidence="10 11">DSM 19980</strain>
    </source>
</reference>
<keyword evidence="6" id="KW-0808">Transferase</keyword>
<dbReference type="InterPro" id="IPR000192">
    <property type="entry name" value="Aminotrans_V_dom"/>
</dbReference>
<evidence type="ECO:0000256" key="5">
    <source>
        <dbReference type="ARBA" id="ARBA00021850"/>
    </source>
</evidence>
<dbReference type="CDD" id="cd06453">
    <property type="entry name" value="SufS_like"/>
    <property type="match status" value="1"/>
</dbReference>
<evidence type="ECO:0000256" key="4">
    <source>
        <dbReference type="ARBA" id="ARBA00012239"/>
    </source>
</evidence>
<gene>
    <name evidence="10" type="ORF">SAMN02745148_00037</name>
</gene>
<organism evidence="10 11">
    <name type="scientific">Modicisalibacter ilicicola DSM 19980</name>
    <dbReference type="NCBI Taxonomy" id="1121942"/>
    <lineage>
        <taxon>Bacteria</taxon>
        <taxon>Pseudomonadati</taxon>
        <taxon>Pseudomonadota</taxon>
        <taxon>Gammaproteobacteria</taxon>
        <taxon>Oceanospirillales</taxon>
        <taxon>Halomonadaceae</taxon>
        <taxon>Modicisalibacter</taxon>
    </lineage>
</organism>
<dbReference type="Gene3D" id="3.90.1150.10">
    <property type="entry name" value="Aspartate Aminotransferase, domain 1"/>
    <property type="match status" value="1"/>
</dbReference>
<dbReference type="InterPro" id="IPR015422">
    <property type="entry name" value="PyrdxlP-dep_Trfase_small"/>
</dbReference>
<dbReference type="PIRSF" id="PIRSF005572">
    <property type="entry name" value="NifS"/>
    <property type="match status" value="1"/>
</dbReference>
<evidence type="ECO:0000256" key="3">
    <source>
        <dbReference type="ARBA" id="ARBA00010447"/>
    </source>
</evidence>
<feature type="domain" description="Aminotransferase class V" evidence="9">
    <location>
        <begin position="31"/>
        <end position="401"/>
    </location>
</feature>
<dbReference type="EMBL" id="FQUJ01000002">
    <property type="protein sequence ID" value="SHE29081.1"/>
    <property type="molecule type" value="Genomic_DNA"/>
</dbReference>
<dbReference type="InterPro" id="IPR015421">
    <property type="entry name" value="PyrdxlP-dep_Trfase_major"/>
</dbReference>